<gene>
    <name evidence="1" type="ORF">RCF98_06620</name>
</gene>
<keyword evidence="2" id="KW-1185">Reference proteome</keyword>
<dbReference type="SUPFAM" id="SSF48452">
    <property type="entry name" value="TPR-like"/>
    <property type="match status" value="1"/>
</dbReference>
<accession>A0ABY9MTM6</accession>
<dbReference type="Proteomes" id="UP001236657">
    <property type="component" value="Chromosome"/>
</dbReference>
<proteinExistence type="predicted"/>
<organism evidence="1 2">
    <name type="scientific">Thiothrix lacustris</name>
    <dbReference type="NCBI Taxonomy" id="525917"/>
    <lineage>
        <taxon>Bacteria</taxon>
        <taxon>Pseudomonadati</taxon>
        <taxon>Pseudomonadota</taxon>
        <taxon>Gammaproteobacteria</taxon>
        <taxon>Thiotrichales</taxon>
        <taxon>Thiotrichaceae</taxon>
        <taxon>Thiothrix</taxon>
    </lineage>
</organism>
<evidence type="ECO:0000313" key="1">
    <source>
        <dbReference type="EMBL" id="WML92009.1"/>
    </source>
</evidence>
<sequence>MNINKESIIDELNAILTSPRFRSRKVIKTFLQYAVYETLAGRGSELNQQKIATQALGKSADFSPTYNPLVRIEAGRLRKLLKEHYADPNNMSAVIIVMPKGKYQIDFLPGKCSSNTTTPLTHELVPPFTEGPKLFLSCNILDPQQQMTAPLCHRLHSGLLLTLSHFRNIRLVTQKHNTDYVLTLDIQSVPDGIELFLLLTHAPSDELVYANTLHLPAAPSKTDLNAMYLHIAANTVALHSGKIIYHWAQYQLSLTTPLASQHGSLVHYIAFLHNITQDSFCTALNTCQQRLKHFPNDDKALVIFARLCGYDHVLQYHLINHLEAKWTYAARKAMQLDSENAEAHSIFAHNRYFLGDSELCRAELEVARKLNPFDTSIEYLYGFGLYLIDEAEQGIQIIHSLMQIPFPQPDWYHVLPFIHAFNSGNYQEALTRAERIQHFGYWGEMARCVSYFKLGQLERSRQELKELLDHSPLLLDNSNIDNRSIFSHNTLKPIRDTLKGIKKMAGIT</sequence>
<name>A0ABY9MTM6_9GAMM</name>
<protein>
    <recommendedName>
        <fullName evidence="3">Adenylate cyclase</fullName>
    </recommendedName>
</protein>
<dbReference type="InterPro" id="IPR011990">
    <property type="entry name" value="TPR-like_helical_dom_sf"/>
</dbReference>
<dbReference type="Gene3D" id="1.25.40.10">
    <property type="entry name" value="Tetratricopeptide repeat domain"/>
    <property type="match status" value="1"/>
</dbReference>
<reference evidence="1 2" key="1">
    <citation type="submission" date="2023-08" db="EMBL/GenBank/DDBJ databases">
        <title>New molecular markers tilS and rpoB for phylogenetic and monitoring studies of the genus Thiothrix biodiversity.</title>
        <authorList>
            <person name="Ravin N.V."/>
            <person name="Smolyakov D."/>
            <person name="Markov N.D."/>
            <person name="Beletsky A.V."/>
            <person name="Mardanov A.V."/>
            <person name="Rudenko T.S."/>
            <person name="Grabovich M.Y."/>
        </authorList>
    </citation>
    <scope>NUCLEOTIDE SEQUENCE [LARGE SCALE GENOMIC DNA]</scope>
    <source>
        <strain evidence="1 2">MK1</strain>
    </source>
</reference>
<evidence type="ECO:0008006" key="3">
    <source>
        <dbReference type="Google" id="ProtNLM"/>
    </source>
</evidence>
<dbReference type="EMBL" id="CP133218">
    <property type="protein sequence ID" value="WML92009.1"/>
    <property type="molecule type" value="Genomic_DNA"/>
</dbReference>
<evidence type="ECO:0000313" key="2">
    <source>
        <dbReference type="Proteomes" id="UP001236657"/>
    </source>
</evidence>
<dbReference type="RefSeq" id="WP_308897016.1">
    <property type="nucleotide sequence ID" value="NZ_CP133218.1"/>
</dbReference>